<dbReference type="EMBL" id="JBHUHV010000028">
    <property type="protein sequence ID" value="MFD2067159.1"/>
    <property type="molecule type" value="Genomic_DNA"/>
</dbReference>
<dbReference type="Gene3D" id="3.20.20.370">
    <property type="entry name" value="Glycoside hydrolase/deacetylase"/>
    <property type="match status" value="1"/>
</dbReference>
<proteinExistence type="predicted"/>
<dbReference type="Proteomes" id="UP001597369">
    <property type="component" value="Unassembled WGS sequence"/>
</dbReference>
<dbReference type="InterPro" id="IPR002509">
    <property type="entry name" value="NODB_dom"/>
</dbReference>
<comment type="caution">
    <text evidence="5">The sequence shown here is derived from an EMBL/GenBank/DDBJ whole genome shotgun (WGS) entry which is preliminary data.</text>
</comment>
<evidence type="ECO:0000313" key="6">
    <source>
        <dbReference type="Proteomes" id="UP001597369"/>
    </source>
</evidence>
<dbReference type="PANTHER" id="PTHR10587">
    <property type="entry name" value="GLYCOSYL TRANSFERASE-RELATED"/>
    <property type="match status" value="1"/>
</dbReference>
<name>A0ABW4WWV6_9BACT</name>
<accession>A0ABW4WWV6</accession>
<dbReference type="InterPro" id="IPR011330">
    <property type="entry name" value="Glyco_hydro/deAcase_b/a-brl"/>
</dbReference>
<feature type="transmembrane region" description="Helical" evidence="3">
    <location>
        <begin position="337"/>
        <end position="359"/>
    </location>
</feature>
<keyword evidence="3" id="KW-1133">Transmembrane helix</keyword>
<keyword evidence="1" id="KW-0479">Metal-binding</keyword>
<feature type="transmembrane region" description="Helical" evidence="3">
    <location>
        <begin position="9"/>
        <end position="29"/>
    </location>
</feature>
<evidence type="ECO:0000313" key="5">
    <source>
        <dbReference type="EMBL" id="MFD2067159.1"/>
    </source>
</evidence>
<reference evidence="6" key="1">
    <citation type="journal article" date="2019" name="Int. J. Syst. Evol. Microbiol.">
        <title>The Global Catalogue of Microorganisms (GCM) 10K type strain sequencing project: providing services to taxonomists for standard genome sequencing and annotation.</title>
        <authorList>
            <consortium name="The Broad Institute Genomics Platform"/>
            <consortium name="The Broad Institute Genome Sequencing Center for Infectious Disease"/>
            <person name="Wu L."/>
            <person name="Ma J."/>
        </authorList>
    </citation>
    <scope>NUCLEOTIDE SEQUENCE [LARGE SCALE GENOMIC DNA]</scope>
    <source>
        <strain evidence="6">JCM 16545</strain>
    </source>
</reference>
<keyword evidence="3" id="KW-0472">Membrane</keyword>
<sequence>MYQVKCSKFGCYVLFLIALFLFAFNYSSYSQKQIAITFDDLPAALPRVSLKHTVELNKKLLSSLKKQEVPAIGFVNESMVDVYGEADERTDILRLWVNQGFELGNHTYTHKDYNSTNFNKFKEEIIKGGVLTNKVLSEKHQEIKYFRPPFLTTGATEEAKERLEHLLTEKKYIMALATVESSDFVFNLIYLKAKLQNDTAKMNVITDKYIEFTSKRLDYYEDLAEKVVGAPIPQIYLCHLNDLNADNINKLLLLFKKRGYSFISLDEALSHPVYQREDTYVGSKGLSWLLRWSTNKNRKQLLAQMPEVDSAVRADYNETRKNQFWILLPARVEGVSLLTKCVTVLVGFAFLFFMIIFFVRRNREVPKQNIAI</sequence>
<evidence type="ECO:0000256" key="2">
    <source>
        <dbReference type="ARBA" id="ARBA00022801"/>
    </source>
</evidence>
<organism evidence="5 6">
    <name type="scientific">Pontibacter silvestris</name>
    <dbReference type="NCBI Taxonomy" id="2305183"/>
    <lineage>
        <taxon>Bacteria</taxon>
        <taxon>Pseudomonadati</taxon>
        <taxon>Bacteroidota</taxon>
        <taxon>Cytophagia</taxon>
        <taxon>Cytophagales</taxon>
        <taxon>Hymenobacteraceae</taxon>
        <taxon>Pontibacter</taxon>
    </lineage>
</organism>
<keyword evidence="3" id="KW-0812">Transmembrane</keyword>
<evidence type="ECO:0000256" key="3">
    <source>
        <dbReference type="SAM" id="Phobius"/>
    </source>
</evidence>
<keyword evidence="6" id="KW-1185">Reference proteome</keyword>
<feature type="domain" description="NodB homology" evidence="4">
    <location>
        <begin position="32"/>
        <end position="263"/>
    </location>
</feature>
<dbReference type="SUPFAM" id="SSF88713">
    <property type="entry name" value="Glycoside hydrolase/deacetylase"/>
    <property type="match status" value="1"/>
</dbReference>
<dbReference type="Pfam" id="PF01522">
    <property type="entry name" value="Polysacc_deac_1"/>
    <property type="match status" value="1"/>
</dbReference>
<dbReference type="PANTHER" id="PTHR10587:SF133">
    <property type="entry name" value="CHITIN DEACETYLASE 1-RELATED"/>
    <property type="match status" value="1"/>
</dbReference>
<gene>
    <name evidence="5" type="ORF">ACFSKU_09720</name>
</gene>
<dbReference type="InterPro" id="IPR050248">
    <property type="entry name" value="Polysacc_deacetylase_ArnD"/>
</dbReference>
<dbReference type="RefSeq" id="WP_229962985.1">
    <property type="nucleotide sequence ID" value="NZ_JAJJWI010000041.1"/>
</dbReference>
<evidence type="ECO:0000259" key="4">
    <source>
        <dbReference type="PROSITE" id="PS51677"/>
    </source>
</evidence>
<evidence type="ECO:0000256" key="1">
    <source>
        <dbReference type="ARBA" id="ARBA00022723"/>
    </source>
</evidence>
<dbReference type="PROSITE" id="PS51677">
    <property type="entry name" value="NODB"/>
    <property type="match status" value="1"/>
</dbReference>
<keyword evidence="2" id="KW-0378">Hydrolase</keyword>
<protein>
    <submittedName>
        <fullName evidence="5">Polysaccharide deacetylase family protein</fullName>
    </submittedName>
</protein>